<dbReference type="Proteomes" id="UP000019335">
    <property type="component" value="Chromosome 3"/>
</dbReference>
<evidence type="ECO:0000313" key="3">
    <source>
        <dbReference type="Proteomes" id="UP000019335"/>
    </source>
</evidence>
<dbReference type="EMBL" id="AZIL01000177">
    <property type="protein sequence ID" value="EWM29157.1"/>
    <property type="molecule type" value="Genomic_DNA"/>
</dbReference>
<keyword evidence="3" id="KW-1185">Reference proteome</keyword>
<comment type="caution">
    <text evidence="2">The sequence shown here is derived from an EMBL/GenBank/DDBJ whole genome shotgun (WGS) entry which is preliminary data.</text>
</comment>
<evidence type="ECO:0000313" key="2">
    <source>
        <dbReference type="EMBL" id="EWM29157.1"/>
    </source>
</evidence>
<organism evidence="2 3">
    <name type="scientific">Nannochloropsis gaditana</name>
    <dbReference type="NCBI Taxonomy" id="72520"/>
    <lineage>
        <taxon>Eukaryota</taxon>
        <taxon>Sar</taxon>
        <taxon>Stramenopiles</taxon>
        <taxon>Ochrophyta</taxon>
        <taxon>Eustigmatophyceae</taxon>
        <taxon>Eustigmatales</taxon>
        <taxon>Monodopsidaceae</taxon>
        <taxon>Nannochloropsis</taxon>
    </lineage>
</organism>
<feature type="compositionally biased region" description="Acidic residues" evidence="1">
    <location>
        <begin position="122"/>
        <end position="153"/>
    </location>
</feature>
<dbReference type="AlphaFoldDB" id="W7TSK6"/>
<gene>
    <name evidence="2" type="ORF">Naga_100007g60</name>
</gene>
<protein>
    <submittedName>
        <fullName evidence="2">Uncharacterized protein</fullName>
    </submittedName>
</protein>
<feature type="compositionally biased region" description="Basic and acidic residues" evidence="1">
    <location>
        <begin position="154"/>
        <end position="163"/>
    </location>
</feature>
<sequence>MCFPIDLGKAHVLIGERIQSSYRTIASLFCDMRCSLLRSSCCCLLLSAVVLCRGWISANAEVAIVASPEAAGITQVARMVMEVRGGLKPARGSKGKNNGKISNGNNAGTKLGPKAPPPVHVDDDDDDDEEQEEEWGSEEDEDCMEEEEEFGELAEEREGKYYESGRSGGSRQRNEWHYADRRRRLAARRRASHGMADLFKGAAKITSSSVGKVAGLFQPNKYVSLREVLGVWKVKQKITEPGGEVERCEATLEIRKDGTVVTFFEGKELVSEFLFKERQWPRSCIIEFEARAFQGPYDREPQPKFYKGYVRRSLMNAGSVRLEGKIYDVQGTFFWRQKRQVGKFRAVKR</sequence>
<reference evidence="2 3" key="1">
    <citation type="journal article" date="2014" name="Mol. Plant">
        <title>Chromosome Scale Genome Assembly and Transcriptome Profiling of Nannochloropsis gaditana in Nitrogen Depletion.</title>
        <authorList>
            <person name="Corteggiani Carpinelli E."/>
            <person name="Telatin A."/>
            <person name="Vitulo N."/>
            <person name="Forcato C."/>
            <person name="D'Angelo M."/>
            <person name="Schiavon R."/>
            <person name="Vezzi A."/>
            <person name="Giacometti G.M."/>
            <person name="Morosinotto T."/>
            <person name="Valle G."/>
        </authorList>
    </citation>
    <scope>NUCLEOTIDE SEQUENCE [LARGE SCALE GENOMIC DNA]</scope>
    <source>
        <strain evidence="2 3">B-31</strain>
    </source>
</reference>
<evidence type="ECO:0000256" key="1">
    <source>
        <dbReference type="SAM" id="MobiDB-lite"/>
    </source>
</evidence>
<dbReference type="OrthoDB" id="53637at2759"/>
<proteinExistence type="predicted"/>
<accession>W7TSK6</accession>
<feature type="compositionally biased region" description="Low complexity" evidence="1">
    <location>
        <begin position="95"/>
        <end position="108"/>
    </location>
</feature>
<feature type="region of interest" description="Disordered" evidence="1">
    <location>
        <begin position="87"/>
        <end position="175"/>
    </location>
</feature>
<name>W7TSK6_9STRA</name>